<dbReference type="Pfam" id="PF17853">
    <property type="entry name" value="GGDEF_2"/>
    <property type="match status" value="1"/>
</dbReference>
<dbReference type="InterPro" id="IPR042070">
    <property type="entry name" value="PucR_C-HTH_sf"/>
</dbReference>
<dbReference type="PANTHER" id="PTHR33744:SF1">
    <property type="entry name" value="DNA-BINDING TRANSCRIPTIONAL ACTIVATOR ADER"/>
    <property type="match status" value="1"/>
</dbReference>
<evidence type="ECO:0000256" key="1">
    <source>
        <dbReference type="ARBA" id="ARBA00006754"/>
    </source>
</evidence>
<dbReference type="Pfam" id="PF01590">
    <property type="entry name" value="GAF"/>
    <property type="match status" value="1"/>
</dbReference>
<dbReference type="InterPro" id="IPR041522">
    <property type="entry name" value="CdaR_GGDEF"/>
</dbReference>
<name>D3FF42_CONWI</name>
<dbReference type="InterPro" id="IPR029016">
    <property type="entry name" value="GAF-like_dom_sf"/>
</dbReference>
<feature type="domain" description="PucR C-terminal helix-turn-helix" evidence="3">
    <location>
        <begin position="369"/>
        <end position="427"/>
    </location>
</feature>
<dbReference type="Gene3D" id="1.10.10.2840">
    <property type="entry name" value="PucR C-terminal helix-turn-helix domain"/>
    <property type="match status" value="1"/>
</dbReference>
<organism evidence="5 6">
    <name type="scientific">Conexibacter woesei (strain DSM 14684 / CCUG 47730 / CIP 108061 / JCM 11494 / NBRC 100937 / ID131577)</name>
    <dbReference type="NCBI Taxonomy" id="469383"/>
    <lineage>
        <taxon>Bacteria</taxon>
        <taxon>Bacillati</taxon>
        <taxon>Actinomycetota</taxon>
        <taxon>Thermoleophilia</taxon>
        <taxon>Solirubrobacterales</taxon>
        <taxon>Conexibacteraceae</taxon>
        <taxon>Conexibacter</taxon>
    </lineage>
</organism>
<evidence type="ECO:0000259" key="2">
    <source>
        <dbReference type="Pfam" id="PF01590"/>
    </source>
</evidence>
<sequence>MARVEETRALGLADVFVREAERGLNLDEPSLGTRLQEIADAAAQEVRRPVAIDDRQLRLLVHTEHADDVDDVRLDSILKRPLRPEVLAWVHAHDVVSARRAVRVRPNAELGMHARVCVPIRSGEHLLGYLWLTDREQTLTDAELARLDEIADEAGIVLHRELLLRDLDRSRERELVRDILSEDRGVRRHAAQQLVAFEIVERDGPTVVLVASTPGAGATGDELRAPLDAAANRVRRHLAQKRALHLLRPDHVLLVVSCNEPSVRRRGVVALAEQFRDELATVLDRSHGPVRVAIGGRVDALDGARESYEQALRAATVASHVESRFGAVVSWDELGIYRLLAELPVGELGMRLVHPGLRTLLEKPQTHFLVHTLECYLDQAGDAQATAATLFVHRTTLYHRLRRIEEVGGINLRDGEERLELHLGLKLARLQGLQWSAEPAPE</sequence>
<keyword evidence="6" id="KW-1185">Reference proteome</keyword>
<dbReference type="InterPro" id="IPR025736">
    <property type="entry name" value="PucR_C-HTH_dom"/>
</dbReference>
<dbReference type="HOGENOM" id="CLU_017436_7_2_11"/>
<accession>D3FF42</accession>
<dbReference type="InterPro" id="IPR051448">
    <property type="entry name" value="CdaR-like_regulators"/>
</dbReference>
<dbReference type="KEGG" id="cwo:Cwoe_3341"/>
<dbReference type="Gene3D" id="3.30.450.40">
    <property type="match status" value="1"/>
</dbReference>
<dbReference type="SUPFAM" id="SSF55781">
    <property type="entry name" value="GAF domain-like"/>
    <property type="match status" value="1"/>
</dbReference>
<evidence type="ECO:0000313" key="5">
    <source>
        <dbReference type="EMBL" id="ADB51759.1"/>
    </source>
</evidence>
<dbReference type="eggNOG" id="COG3835">
    <property type="taxonomic scope" value="Bacteria"/>
</dbReference>
<dbReference type="RefSeq" id="WP_012934810.1">
    <property type="nucleotide sequence ID" value="NC_013739.1"/>
</dbReference>
<feature type="domain" description="CdaR GGDEF-like" evidence="4">
    <location>
        <begin position="203"/>
        <end position="316"/>
    </location>
</feature>
<dbReference type="OrthoDB" id="4534407at2"/>
<evidence type="ECO:0000313" key="6">
    <source>
        <dbReference type="Proteomes" id="UP000008229"/>
    </source>
</evidence>
<reference evidence="6" key="2">
    <citation type="submission" date="2010-01" db="EMBL/GenBank/DDBJ databases">
        <title>The complete genome of Conexibacter woesei DSM 14684.</title>
        <authorList>
            <consortium name="US DOE Joint Genome Institute (JGI-PGF)"/>
            <person name="Lucas S."/>
            <person name="Copeland A."/>
            <person name="Lapidus A."/>
            <person name="Glavina del Rio T."/>
            <person name="Dalin E."/>
            <person name="Tice H."/>
            <person name="Bruce D."/>
            <person name="Goodwin L."/>
            <person name="Pitluck S."/>
            <person name="Kyrpides N."/>
            <person name="Mavromatis K."/>
            <person name="Ivanova N."/>
            <person name="Mikhailova N."/>
            <person name="Chertkov O."/>
            <person name="Brettin T."/>
            <person name="Detter J.C."/>
            <person name="Han C."/>
            <person name="Larimer F."/>
            <person name="Land M."/>
            <person name="Hauser L."/>
            <person name="Markowitz V."/>
            <person name="Cheng J.-F."/>
            <person name="Hugenholtz P."/>
            <person name="Woyke T."/>
            <person name="Wu D."/>
            <person name="Pukall R."/>
            <person name="Steenblock K."/>
            <person name="Schneider S."/>
            <person name="Klenk H.-P."/>
            <person name="Eisen J.A."/>
        </authorList>
    </citation>
    <scope>NUCLEOTIDE SEQUENCE [LARGE SCALE GENOMIC DNA]</scope>
    <source>
        <strain evidence="6">DSM 14684 / CIP 108061 / JCM 11494 / NBRC 100937 / ID131577</strain>
    </source>
</reference>
<dbReference type="InterPro" id="IPR003018">
    <property type="entry name" value="GAF"/>
</dbReference>
<proteinExistence type="inferred from homology"/>
<dbReference type="Proteomes" id="UP000008229">
    <property type="component" value="Chromosome"/>
</dbReference>
<dbReference type="PANTHER" id="PTHR33744">
    <property type="entry name" value="CARBOHYDRATE DIACID REGULATOR"/>
    <property type="match status" value="1"/>
</dbReference>
<evidence type="ECO:0000259" key="4">
    <source>
        <dbReference type="Pfam" id="PF17853"/>
    </source>
</evidence>
<feature type="domain" description="GAF" evidence="2">
    <location>
        <begin position="102"/>
        <end position="158"/>
    </location>
</feature>
<gene>
    <name evidence="5" type="ordered locus">Cwoe_3341</name>
</gene>
<dbReference type="STRING" id="469383.Cwoe_3341"/>
<protein>
    <submittedName>
        <fullName evidence="5">Transcriptional regulator, CdaR</fullName>
    </submittedName>
</protein>
<dbReference type="EMBL" id="CP001854">
    <property type="protein sequence ID" value="ADB51759.1"/>
    <property type="molecule type" value="Genomic_DNA"/>
</dbReference>
<comment type="similarity">
    <text evidence="1">Belongs to the CdaR family.</text>
</comment>
<evidence type="ECO:0000259" key="3">
    <source>
        <dbReference type="Pfam" id="PF13556"/>
    </source>
</evidence>
<dbReference type="AlphaFoldDB" id="D3FF42"/>
<reference evidence="5 6" key="1">
    <citation type="journal article" date="2010" name="Stand. Genomic Sci.">
        <title>Complete genome sequence of Conexibacter woesei type strain (ID131577).</title>
        <authorList>
            <person name="Pukall R."/>
            <person name="Lapidus A."/>
            <person name="Glavina Del Rio T."/>
            <person name="Copeland A."/>
            <person name="Tice H."/>
            <person name="Cheng J.-F."/>
            <person name="Lucas S."/>
            <person name="Chen F."/>
            <person name="Nolan M."/>
            <person name="Bruce D."/>
            <person name="Goodwin L."/>
            <person name="Pitluck S."/>
            <person name="Mavromatis K."/>
            <person name="Ivanova N."/>
            <person name="Ovchinnikova G."/>
            <person name="Pati A."/>
            <person name="Chen A."/>
            <person name="Palaniappan K."/>
            <person name="Land M."/>
            <person name="Hauser L."/>
            <person name="Chang Y.-J."/>
            <person name="Jeffries C.D."/>
            <person name="Chain P."/>
            <person name="Meincke L."/>
            <person name="Sims D."/>
            <person name="Brettin T."/>
            <person name="Detter J.C."/>
            <person name="Rohde M."/>
            <person name="Goeker M."/>
            <person name="Bristow J."/>
            <person name="Eisen J.A."/>
            <person name="Markowitz V."/>
            <person name="Kyrpides N.C."/>
            <person name="Klenk H.-P."/>
            <person name="Hugenholtz P."/>
        </authorList>
    </citation>
    <scope>NUCLEOTIDE SEQUENCE [LARGE SCALE GENOMIC DNA]</scope>
    <source>
        <strain evidence="6">DSM 14684 / CIP 108061 / JCM 11494 / NBRC 100937 / ID131577</strain>
    </source>
</reference>
<dbReference type="Pfam" id="PF13556">
    <property type="entry name" value="HTH_30"/>
    <property type="match status" value="1"/>
</dbReference>